<comment type="similarity">
    <text evidence="2 9">Belongs to the SLC41A transporter family.</text>
</comment>
<evidence type="ECO:0000256" key="3">
    <source>
        <dbReference type="ARBA" id="ARBA00022448"/>
    </source>
</evidence>
<evidence type="ECO:0000256" key="4">
    <source>
        <dbReference type="ARBA" id="ARBA00022692"/>
    </source>
</evidence>
<feature type="transmembrane region" description="Helical" evidence="9">
    <location>
        <begin position="402"/>
        <end position="427"/>
    </location>
</feature>
<evidence type="ECO:0000259" key="11">
    <source>
        <dbReference type="PROSITE" id="PS51371"/>
    </source>
</evidence>
<comment type="function">
    <text evidence="9">Acts as a magnesium transporter.</text>
</comment>
<dbReference type="InterPro" id="IPR006669">
    <property type="entry name" value="MgtE_transporter"/>
</dbReference>
<dbReference type="InterPro" id="IPR006667">
    <property type="entry name" value="SLC41_membr_dom"/>
</dbReference>
<keyword evidence="9" id="KW-0479">Metal-binding</keyword>
<keyword evidence="3 9" id="KW-0813">Transport</keyword>
<evidence type="ECO:0000313" key="13">
    <source>
        <dbReference type="Proteomes" id="UP000265431"/>
    </source>
</evidence>
<keyword evidence="4 9" id="KW-0812">Transmembrane</keyword>
<feature type="region of interest" description="Disordered" evidence="10">
    <location>
        <begin position="1"/>
        <end position="20"/>
    </location>
</feature>
<dbReference type="Pfam" id="PF00571">
    <property type="entry name" value="CBS"/>
    <property type="match status" value="1"/>
</dbReference>
<keyword evidence="8" id="KW-0129">CBS domain</keyword>
<dbReference type="RefSeq" id="WP_119378325.1">
    <property type="nucleotide sequence ID" value="NZ_QWGB01000004.1"/>
</dbReference>
<feature type="transmembrane region" description="Helical" evidence="9">
    <location>
        <begin position="439"/>
        <end position="462"/>
    </location>
</feature>
<dbReference type="SUPFAM" id="SSF158791">
    <property type="entry name" value="MgtE N-terminal domain-like"/>
    <property type="match status" value="1"/>
</dbReference>
<dbReference type="Proteomes" id="UP000265431">
    <property type="component" value="Unassembled WGS sequence"/>
</dbReference>
<dbReference type="InterPro" id="IPR000644">
    <property type="entry name" value="CBS_dom"/>
</dbReference>
<feature type="transmembrane region" description="Helical" evidence="9">
    <location>
        <begin position="378"/>
        <end position="396"/>
    </location>
</feature>
<keyword evidence="7 9" id="KW-0472">Membrane</keyword>
<dbReference type="AlphaFoldDB" id="A0A399R3A0"/>
<evidence type="ECO:0000256" key="9">
    <source>
        <dbReference type="RuleBase" id="RU362011"/>
    </source>
</evidence>
<feature type="transmembrane region" description="Helical" evidence="9">
    <location>
        <begin position="302"/>
        <end position="320"/>
    </location>
</feature>
<dbReference type="InterPro" id="IPR038076">
    <property type="entry name" value="MgtE_N_sf"/>
</dbReference>
<comment type="caution">
    <text evidence="12">The sequence shown here is derived from an EMBL/GenBank/DDBJ whole genome shotgun (WGS) entry which is preliminary data.</text>
</comment>
<evidence type="ECO:0000256" key="8">
    <source>
        <dbReference type="PROSITE-ProRule" id="PRU00703"/>
    </source>
</evidence>
<dbReference type="GO" id="GO:0005886">
    <property type="term" value="C:plasma membrane"/>
    <property type="evidence" value="ECO:0007669"/>
    <property type="project" value="UniProtKB-SubCell"/>
</dbReference>
<feature type="compositionally biased region" description="Polar residues" evidence="10">
    <location>
        <begin position="1"/>
        <end position="11"/>
    </location>
</feature>
<dbReference type="Pfam" id="PF03448">
    <property type="entry name" value="MgtE_N"/>
    <property type="match status" value="1"/>
</dbReference>
<dbReference type="Gene3D" id="1.25.60.10">
    <property type="entry name" value="MgtE N-terminal domain-like"/>
    <property type="match status" value="1"/>
</dbReference>
<dbReference type="GO" id="GO:0046872">
    <property type="term" value="F:metal ion binding"/>
    <property type="evidence" value="ECO:0007669"/>
    <property type="project" value="UniProtKB-KW"/>
</dbReference>
<feature type="domain" description="CBS" evidence="11">
    <location>
        <begin position="219"/>
        <end position="275"/>
    </location>
</feature>
<dbReference type="EMBL" id="QWGB01000004">
    <property type="protein sequence ID" value="RIJ25976.1"/>
    <property type="molecule type" value="Genomic_DNA"/>
</dbReference>
<evidence type="ECO:0000256" key="5">
    <source>
        <dbReference type="ARBA" id="ARBA00022842"/>
    </source>
</evidence>
<keyword evidence="13" id="KW-1185">Reference proteome</keyword>
<dbReference type="Pfam" id="PF01769">
    <property type="entry name" value="MgtE"/>
    <property type="match status" value="1"/>
</dbReference>
<evidence type="ECO:0000256" key="6">
    <source>
        <dbReference type="ARBA" id="ARBA00022989"/>
    </source>
</evidence>
<feature type="transmembrane region" description="Helical" evidence="9">
    <location>
        <begin position="332"/>
        <end position="357"/>
    </location>
</feature>
<dbReference type="SMART" id="SM00924">
    <property type="entry name" value="MgtE_N"/>
    <property type="match status" value="1"/>
</dbReference>
<organism evidence="12 13">
    <name type="scientific">Henriciella barbarensis</name>
    <dbReference type="NCBI Taxonomy" id="86342"/>
    <lineage>
        <taxon>Bacteria</taxon>
        <taxon>Pseudomonadati</taxon>
        <taxon>Pseudomonadota</taxon>
        <taxon>Alphaproteobacteria</taxon>
        <taxon>Hyphomonadales</taxon>
        <taxon>Hyphomonadaceae</taxon>
        <taxon>Henriciella</taxon>
    </lineage>
</organism>
<dbReference type="SUPFAM" id="SSF161093">
    <property type="entry name" value="MgtE membrane domain-like"/>
    <property type="match status" value="1"/>
</dbReference>
<dbReference type="PROSITE" id="PS51371">
    <property type="entry name" value="CBS"/>
    <property type="match status" value="1"/>
</dbReference>
<dbReference type="NCBIfam" id="TIGR00400">
    <property type="entry name" value="mgtE"/>
    <property type="match status" value="1"/>
</dbReference>
<dbReference type="Gene3D" id="1.10.357.20">
    <property type="entry name" value="SLC41 divalent cation transporters, integral membrane domain"/>
    <property type="match status" value="1"/>
</dbReference>
<evidence type="ECO:0000256" key="2">
    <source>
        <dbReference type="ARBA" id="ARBA00009749"/>
    </source>
</evidence>
<evidence type="ECO:0000256" key="10">
    <source>
        <dbReference type="SAM" id="MobiDB-lite"/>
    </source>
</evidence>
<dbReference type="Gene3D" id="3.10.580.10">
    <property type="entry name" value="CBS-domain"/>
    <property type="match status" value="1"/>
</dbReference>
<dbReference type="InterPro" id="IPR006668">
    <property type="entry name" value="Mg_transptr_MgtE_intracell_dom"/>
</dbReference>
<dbReference type="InterPro" id="IPR046342">
    <property type="entry name" value="CBS_dom_sf"/>
</dbReference>
<dbReference type="CDD" id="cd04606">
    <property type="entry name" value="CBS_pair_Mg_transporter"/>
    <property type="match status" value="1"/>
</dbReference>
<dbReference type="GO" id="GO:0015095">
    <property type="term" value="F:magnesium ion transmembrane transporter activity"/>
    <property type="evidence" value="ECO:0007669"/>
    <property type="project" value="UniProtKB-UniRule"/>
</dbReference>
<keyword evidence="5 9" id="KW-0460">Magnesium</keyword>
<gene>
    <name evidence="12" type="primary">mgtE</name>
    <name evidence="12" type="ORF">D1224_02345</name>
</gene>
<dbReference type="OrthoDB" id="9790355at2"/>
<dbReference type="InterPro" id="IPR036739">
    <property type="entry name" value="SLC41_membr_dom_sf"/>
</dbReference>
<accession>A0A399R3A0</accession>
<evidence type="ECO:0000256" key="1">
    <source>
        <dbReference type="ARBA" id="ARBA00004141"/>
    </source>
</evidence>
<protein>
    <recommendedName>
        <fullName evidence="9">Magnesium transporter MgtE</fullName>
    </recommendedName>
</protein>
<dbReference type="PANTHER" id="PTHR43773">
    <property type="entry name" value="MAGNESIUM TRANSPORTER MGTE"/>
    <property type="match status" value="1"/>
</dbReference>
<keyword evidence="6 9" id="KW-1133">Transmembrane helix</keyword>
<evidence type="ECO:0000256" key="7">
    <source>
        <dbReference type="ARBA" id="ARBA00023136"/>
    </source>
</evidence>
<proteinExistence type="inferred from homology"/>
<dbReference type="SUPFAM" id="SSF54631">
    <property type="entry name" value="CBS-domain pair"/>
    <property type="match status" value="1"/>
</dbReference>
<dbReference type="PANTHER" id="PTHR43773:SF1">
    <property type="entry name" value="MAGNESIUM TRANSPORTER MGTE"/>
    <property type="match status" value="1"/>
</dbReference>
<keyword evidence="9" id="KW-1003">Cell membrane</keyword>
<comment type="subcellular location">
    <subcellularLocation>
        <location evidence="9">Cell membrane</location>
        <topology evidence="9">Multi-pass membrane protein</topology>
    </subcellularLocation>
    <subcellularLocation>
        <location evidence="1">Membrane</location>
        <topology evidence="1">Multi-pass membrane protein</topology>
    </subcellularLocation>
</comment>
<reference evidence="12 13" key="1">
    <citation type="submission" date="2018-08" db="EMBL/GenBank/DDBJ databases">
        <title>Henriciella mobilis sp. nov., isolated from seawater.</title>
        <authorList>
            <person name="Cheng H."/>
            <person name="Wu Y.-H."/>
            <person name="Xu X.-W."/>
            <person name="Guo L.-L."/>
        </authorList>
    </citation>
    <scope>NUCLEOTIDE SEQUENCE [LARGE SCALE GENOMIC DNA]</scope>
    <source>
        <strain evidence="12 13">CCUG66934</strain>
    </source>
</reference>
<name>A0A399R3A0_9PROT</name>
<comment type="subunit">
    <text evidence="9">Homodimer.</text>
</comment>
<evidence type="ECO:0000313" key="12">
    <source>
        <dbReference type="EMBL" id="RIJ25976.1"/>
    </source>
</evidence>
<sequence length="463" mass="50459">MSDLPQTNQTDTSDEPGREAHLDYVQDVRDAVWDRDTRWLARLLARLHPADAADLLEQLSGDDFAACVDLLGGQLPTSIIIELRDEYREEAVEVLPDDAVAAVLGELDSDDVTTILEDLEETRRERILDELAPEDRASLEQGFAYEEETAGRLMQREYFAAPEFWTVGHTIDHAREHADDLPAEFFEVYVIDPAHKLKGQVPLATLLRTPRDINLSDIMEEVESDIRVEMDQEEAAYQFQKYSLASAPVTDDNGRLIGMLTVDDVVDVIQEENTEDLLALSGVNAADGSDTVLDSVKSRAPWLAVNLVTAFIASAIIAIFEGVLDQVVQLAILMPVVAALGGNAGSQGLAVAVRAIAEREMEGDAGRRAILRETLTGLANGVIFAIGVGIIAFAWFRSPELSLTISVAMFATFIWAGFSGIVVPLTLKRAGADPAVASSVFVLTLTDIMAFFSFLGLATLILV</sequence>